<gene>
    <name evidence="6" type="ORF">GCM10009836_53090</name>
</gene>
<dbReference type="PANTHER" id="PTHR42847">
    <property type="entry name" value="ALKANESULFONATE MONOOXYGENASE"/>
    <property type="match status" value="1"/>
</dbReference>
<keyword evidence="2" id="KW-0288">FMN</keyword>
<protein>
    <submittedName>
        <fullName evidence="6">LLM class F420-dependent oxidoreductase</fullName>
    </submittedName>
</protein>
<evidence type="ECO:0000313" key="6">
    <source>
        <dbReference type="EMBL" id="GAA1866053.1"/>
    </source>
</evidence>
<sequence length="308" mass="32821">MLPMKIGAQLAVTTHTIDAATLARELEARGFESYWAPEHTVVPKHPTIAFPMTGGEIPDVYHQMSDPFVVLGMMAAVTSTLRVATGVCLVPEHPPLTLAKAVSTLDAFSGGRFLFGLGTGWLREVTELHNPAAAAKPWGYTIDAVAAMKKLWAHESAKHDGEFVAFPEMVCDPRPVQRPHPPVIVGAQPTPIAAKRIAAWADGWLATGVTPAQVAEFRTALEAECDRIGRDPAELSITVGVRDPSEHIREAYAAAGVERLMVLLYNHPGTPIPLEDWAAVGVATLSAPAPTPAETLRALDAVTAMAGL</sequence>
<comment type="caution">
    <text evidence="6">The sequence shown here is derived from an EMBL/GenBank/DDBJ whole genome shotgun (WGS) entry which is preliminary data.</text>
</comment>
<dbReference type="PANTHER" id="PTHR42847:SF4">
    <property type="entry name" value="ALKANESULFONATE MONOOXYGENASE-RELATED"/>
    <property type="match status" value="1"/>
</dbReference>
<dbReference type="EMBL" id="BAAAQK010000021">
    <property type="protein sequence ID" value="GAA1866053.1"/>
    <property type="molecule type" value="Genomic_DNA"/>
</dbReference>
<evidence type="ECO:0000256" key="4">
    <source>
        <dbReference type="ARBA" id="ARBA00023033"/>
    </source>
</evidence>
<dbReference type="InterPro" id="IPR011251">
    <property type="entry name" value="Luciferase-like_dom"/>
</dbReference>
<dbReference type="NCBIfam" id="TIGR03619">
    <property type="entry name" value="F420_Rv2161c"/>
    <property type="match status" value="1"/>
</dbReference>
<accession>A0ABN2NFK5</accession>
<keyword evidence="4" id="KW-0503">Monooxygenase</keyword>
<keyword evidence="3" id="KW-0560">Oxidoreductase</keyword>
<dbReference type="Gene3D" id="3.20.20.30">
    <property type="entry name" value="Luciferase-like domain"/>
    <property type="match status" value="1"/>
</dbReference>
<evidence type="ECO:0000259" key="5">
    <source>
        <dbReference type="Pfam" id="PF00296"/>
    </source>
</evidence>
<name>A0ABN2NFK5_9PSEU</name>
<evidence type="ECO:0000313" key="7">
    <source>
        <dbReference type="Proteomes" id="UP001500449"/>
    </source>
</evidence>
<dbReference type="SUPFAM" id="SSF51679">
    <property type="entry name" value="Bacterial luciferase-like"/>
    <property type="match status" value="1"/>
</dbReference>
<dbReference type="InterPro" id="IPR036661">
    <property type="entry name" value="Luciferase-like_sf"/>
</dbReference>
<dbReference type="InterPro" id="IPR019921">
    <property type="entry name" value="Lucif-like_OxRdtase_Rv2161c"/>
</dbReference>
<evidence type="ECO:0000256" key="2">
    <source>
        <dbReference type="ARBA" id="ARBA00022643"/>
    </source>
</evidence>
<dbReference type="Proteomes" id="UP001500449">
    <property type="component" value="Unassembled WGS sequence"/>
</dbReference>
<dbReference type="InterPro" id="IPR050172">
    <property type="entry name" value="SsuD_RutA_monooxygenase"/>
</dbReference>
<dbReference type="Pfam" id="PF00296">
    <property type="entry name" value="Bac_luciferase"/>
    <property type="match status" value="1"/>
</dbReference>
<reference evidence="6 7" key="1">
    <citation type="journal article" date="2019" name="Int. J. Syst. Evol. Microbiol.">
        <title>The Global Catalogue of Microorganisms (GCM) 10K type strain sequencing project: providing services to taxonomists for standard genome sequencing and annotation.</title>
        <authorList>
            <consortium name="The Broad Institute Genomics Platform"/>
            <consortium name="The Broad Institute Genome Sequencing Center for Infectious Disease"/>
            <person name="Wu L."/>
            <person name="Ma J."/>
        </authorList>
    </citation>
    <scope>NUCLEOTIDE SEQUENCE [LARGE SCALE GENOMIC DNA]</scope>
    <source>
        <strain evidence="6 7">JCM 16009</strain>
    </source>
</reference>
<proteinExistence type="predicted"/>
<feature type="domain" description="Luciferase-like" evidence="5">
    <location>
        <begin position="11"/>
        <end position="252"/>
    </location>
</feature>
<evidence type="ECO:0000256" key="3">
    <source>
        <dbReference type="ARBA" id="ARBA00023002"/>
    </source>
</evidence>
<keyword evidence="1" id="KW-0285">Flavoprotein</keyword>
<organism evidence="6 7">
    <name type="scientific">Pseudonocardia ailaonensis</name>
    <dbReference type="NCBI Taxonomy" id="367279"/>
    <lineage>
        <taxon>Bacteria</taxon>
        <taxon>Bacillati</taxon>
        <taxon>Actinomycetota</taxon>
        <taxon>Actinomycetes</taxon>
        <taxon>Pseudonocardiales</taxon>
        <taxon>Pseudonocardiaceae</taxon>
        <taxon>Pseudonocardia</taxon>
    </lineage>
</organism>
<evidence type="ECO:0000256" key="1">
    <source>
        <dbReference type="ARBA" id="ARBA00022630"/>
    </source>
</evidence>
<keyword evidence="7" id="KW-1185">Reference proteome</keyword>